<reference evidence="8" key="1">
    <citation type="submission" date="2016-05" db="EMBL/GenBank/DDBJ databases">
        <title>Comparative genomics of biotechnologically important yeasts.</title>
        <authorList>
            <consortium name="DOE Joint Genome Institute"/>
            <person name="Riley R."/>
            <person name="Haridas S."/>
            <person name="Wolfe K.H."/>
            <person name="Lopes M.R."/>
            <person name="Hittinger C.T."/>
            <person name="Goker M."/>
            <person name="Salamov A."/>
            <person name="Wisecaver J."/>
            <person name="Long T.M."/>
            <person name="Aerts A.L."/>
            <person name="Barry K."/>
            <person name="Choi C."/>
            <person name="Clum A."/>
            <person name="Coughlan A.Y."/>
            <person name="Deshpande S."/>
            <person name="Douglass A.P."/>
            <person name="Hanson S.J."/>
            <person name="Klenk H.-P."/>
            <person name="Labutti K."/>
            <person name="Lapidus A."/>
            <person name="Lindquist E."/>
            <person name="Lipzen A."/>
            <person name="Meier-Kolthoff J.P."/>
            <person name="Ohm R.A."/>
            <person name="Otillar R.P."/>
            <person name="Pangilinan J."/>
            <person name="Peng Y."/>
            <person name="Rokas A."/>
            <person name="Rosa C.A."/>
            <person name="Scheuner C."/>
            <person name="Sibirny A.A."/>
            <person name="Slot J.C."/>
            <person name="Stielow J.B."/>
            <person name="Sun H."/>
            <person name="Kurtzman C.P."/>
            <person name="Blackwell M."/>
            <person name="Grigoriev I.V."/>
            <person name="Jeffries T.W."/>
        </authorList>
    </citation>
    <scope>NUCLEOTIDE SEQUENCE [LARGE SCALE GENOMIC DNA]</scope>
    <source>
        <strain evidence="8">NRRL Y-12698</strain>
    </source>
</reference>
<organism evidence="7 8">
    <name type="scientific">Babjeviella inositovora NRRL Y-12698</name>
    <dbReference type="NCBI Taxonomy" id="984486"/>
    <lineage>
        <taxon>Eukaryota</taxon>
        <taxon>Fungi</taxon>
        <taxon>Dikarya</taxon>
        <taxon>Ascomycota</taxon>
        <taxon>Saccharomycotina</taxon>
        <taxon>Pichiomycetes</taxon>
        <taxon>Serinales incertae sedis</taxon>
        <taxon>Babjeviella</taxon>
    </lineage>
</organism>
<evidence type="ECO:0000256" key="1">
    <source>
        <dbReference type="ARBA" id="ARBA00022723"/>
    </source>
</evidence>
<dbReference type="InterPro" id="IPR055116">
    <property type="entry name" value="DBF4_BRCT"/>
</dbReference>
<name>A0A1E3QJU9_9ASCO</name>
<dbReference type="GO" id="GO:0043539">
    <property type="term" value="F:protein serine/threonine kinase activator activity"/>
    <property type="evidence" value="ECO:0007669"/>
    <property type="project" value="TreeGrafter"/>
</dbReference>
<dbReference type="GeneID" id="30147519"/>
<keyword evidence="3" id="KW-0862">Zinc</keyword>
<dbReference type="FunFam" id="6.10.250.3410:FF:000001">
    <property type="entry name" value="Protein DBF4 homolog A"/>
    <property type="match status" value="1"/>
</dbReference>
<evidence type="ECO:0000256" key="2">
    <source>
        <dbReference type="ARBA" id="ARBA00022771"/>
    </source>
</evidence>
<dbReference type="OrthoDB" id="21380at2759"/>
<dbReference type="InterPro" id="IPR038545">
    <property type="entry name" value="Znf_DBF_sf"/>
</dbReference>
<dbReference type="InterPro" id="IPR013939">
    <property type="entry name" value="Regulatory_Dfp1/Him1"/>
</dbReference>
<dbReference type="GO" id="GO:0008270">
    <property type="term" value="F:zinc ion binding"/>
    <property type="evidence" value="ECO:0007669"/>
    <property type="project" value="UniProtKB-KW"/>
</dbReference>
<dbReference type="GO" id="GO:0031431">
    <property type="term" value="C:Dbf4-dependent protein kinase complex"/>
    <property type="evidence" value="ECO:0007669"/>
    <property type="project" value="TreeGrafter"/>
</dbReference>
<dbReference type="Pfam" id="PF07535">
    <property type="entry name" value="zf-DBF"/>
    <property type="match status" value="1"/>
</dbReference>
<dbReference type="AlphaFoldDB" id="A0A1E3QJU9"/>
<dbReference type="STRING" id="984486.A0A1E3QJU9"/>
<dbReference type="Gene3D" id="3.40.50.10190">
    <property type="entry name" value="BRCT domain"/>
    <property type="match status" value="1"/>
</dbReference>
<sequence length="460" mass="52925">MIERVALRETDINVKKPRGKPKPAAKNPRMVGDEFRSWQKQWRAIMRTSTVYFDAATDAGRRDRAVRALTGLGASTSPFFHKDVSIIVTTREFDIRRAYAPGDVFQIAIKEKMKVWTYDKLFRFLNNLAESPAAAPSHEGLSSLLYKEKIQGPSDRDMAAKRDDFHYFKSTYFFIYDLKQRYRPIATREWRTDTKDTIPKLYASSEGRCPFVPDSACTDPQRRRERRLRKFRESRRYRQKIAHYSRMKPSHSPLPMIHVVRRLDDILSTDRSEALPPRDQSRQSLGLYRTQEQTQEQATQRTPVRTLGENPFVSPTLARNSSVMAVPKRSFYEIAASGVNTFSTNNTLQSGKEGFGNGLAPTVAEVRSKTITNLKKSIAFSAKPVPLRENANIPNVPAKVVPMEERVERPGYCENCRVKYDHFDDHIESSKHRTFAVNDTNFGEIDRLMHKLNSAKVYGY</sequence>
<dbReference type="Gene3D" id="6.10.250.3410">
    <property type="entry name" value="DBF zinc finger"/>
    <property type="match status" value="1"/>
</dbReference>
<dbReference type="RefSeq" id="XP_018983289.1">
    <property type="nucleotide sequence ID" value="XM_019129666.1"/>
</dbReference>
<feature type="domain" description="DBF4-type" evidence="6">
    <location>
        <begin position="406"/>
        <end position="455"/>
    </location>
</feature>
<dbReference type="Pfam" id="PF22437">
    <property type="entry name" value="DBF4_BRCT"/>
    <property type="match status" value="1"/>
</dbReference>
<dbReference type="GO" id="GO:0010571">
    <property type="term" value="P:positive regulation of nuclear cell cycle DNA replication"/>
    <property type="evidence" value="ECO:0007669"/>
    <property type="project" value="TreeGrafter"/>
</dbReference>
<feature type="compositionally biased region" description="Low complexity" evidence="5">
    <location>
        <begin position="289"/>
        <end position="302"/>
    </location>
</feature>
<keyword evidence="2 4" id="KW-0863">Zinc-finger</keyword>
<dbReference type="SMART" id="SM00586">
    <property type="entry name" value="ZnF_DBF"/>
    <property type="match status" value="1"/>
</dbReference>
<dbReference type="InterPro" id="IPR051590">
    <property type="entry name" value="Replication_Regulatory_Kinase"/>
</dbReference>
<proteinExistence type="predicted"/>
<dbReference type="PANTHER" id="PTHR15375:SF26">
    <property type="entry name" value="PROTEIN CHIFFON"/>
    <property type="match status" value="1"/>
</dbReference>
<dbReference type="GO" id="GO:1901987">
    <property type="term" value="P:regulation of cell cycle phase transition"/>
    <property type="evidence" value="ECO:0007669"/>
    <property type="project" value="TreeGrafter"/>
</dbReference>
<feature type="region of interest" description="Disordered" evidence="5">
    <location>
        <begin position="268"/>
        <end position="313"/>
    </location>
</feature>
<dbReference type="InterPro" id="IPR006572">
    <property type="entry name" value="Znf_DBF"/>
</dbReference>
<evidence type="ECO:0000313" key="7">
    <source>
        <dbReference type="EMBL" id="ODQ77961.1"/>
    </source>
</evidence>
<dbReference type="Pfam" id="PF08630">
    <property type="entry name" value="Dfp1_Him1_M"/>
    <property type="match status" value="1"/>
</dbReference>
<accession>A0A1E3QJU9</accession>
<keyword evidence="1" id="KW-0479">Metal-binding</keyword>
<evidence type="ECO:0000256" key="3">
    <source>
        <dbReference type="ARBA" id="ARBA00022833"/>
    </source>
</evidence>
<evidence type="ECO:0000313" key="8">
    <source>
        <dbReference type="Proteomes" id="UP000094336"/>
    </source>
</evidence>
<protein>
    <recommendedName>
        <fullName evidence="6">DBF4-type domain-containing protein</fullName>
    </recommendedName>
</protein>
<dbReference type="InterPro" id="IPR036420">
    <property type="entry name" value="BRCT_dom_sf"/>
</dbReference>
<evidence type="ECO:0000256" key="4">
    <source>
        <dbReference type="PROSITE-ProRule" id="PRU00600"/>
    </source>
</evidence>
<dbReference type="EMBL" id="KV454437">
    <property type="protein sequence ID" value="ODQ77961.1"/>
    <property type="molecule type" value="Genomic_DNA"/>
</dbReference>
<keyword evidence="8" id="KW-1185">Reference proteome</keyword>
<dbReference type="PROSITE" id="PS51265">
    <property type="entry name" value="ZF_DBF4"/>
    <property type="match status" value="1"/>
</dbReference>
<dbReference type="GO" id="GO:0003676">
    <property type="term" value="F:nucleic acid binding"/>
    <property type="evidence" value="ECO:0007669"/>
    <property type="project" value="InterPro"/>
</dbReference>
<evidence type="ECO:0000256" key="5">
    <source>
        <dbReference type="SAM" id="MobiDB-lite"/>
    </source>
</evidence>
<dbReference type="Proteomes" id="UP000094336">
    <property type="component" value="Unassembled WGS sequence"/>
</dbReference>
<gene>
    <name evidence="7" type="ORF">BABINDRAFT_163011</name>
</gene>
<dbReference type="PANTHER" id="PTHR15375">
    <property type="entry name" value="ACTIVATOR OF S-PHASE KINASE-RELATED"/>
    <property type="match status" value="1"/>
</dbReference>
<evidence type="ECO:0000259" key="6">
    <source>
        <dbReference type="PROSITE" id="PS51265"/>
    </source>
</evidence>